<comment type="caution">
    <text evidence="6">The sequence shown here is derived from an EMBL/GenBank/DDBJ whole genome shotgun (WGS) entry which is preliminary data.</text>
</comment>
<accession>A0A0A2KBM9</accession>
<dbReference type="OrthoDB" id="4829at2759"/>
<keyword evidence="4 5" id="KW-0472">Membrane</keyword>
<dbReference type="HOGENOM" id="CLU_2441557_0_0_1"/>
<feature type="transmembrane region" description="Helical" evidence="5">
    <location>
        <begin position="68"/>
        <end position="87"/>
    </location>
</feature>
<dbReference type="InterPro" id="IPR000292">
    <property type="entry name" value="For/NO2_transpt"/>
</dbReference>
<keyword evidence="3 5" id="KW-1133">Transmembrane helix</keyword>
<evidence type="ECO:0000256" key="2">
    <source>
        <dbReference type="ARBA" id="ARBA00022692"/>
    </source>
</evidence>
<dbReference type="InterPro" id="IPR023271">
    <property type="entry name" value="Aquaporin-like"/>
</dbReference>
<gene>
    <name evidence="6" type="ORF">PITC_099660</name>
</gene>
<dbReference type="Proteomes" id="UP000030104">
    <property type="component" value="Unassembled WGS sequence"/>
</dbReference>
<proteinExistence type="predicted"/>
<name>A0A0A2KBM9_PENIT</name>
<evidence type="ECO:0000313" key="7">
    <source>
        <dbReference type="Proteomes" id="UP000030104"/>
    </source>
</evidence>
<comment type="subcellular location">
    <subcellularLocation>
        <location evidence="1">Membrane</location>
        <topology evidence="1">Multi-pass membrane protein</topology>
    </subcellularLocation>
</comment>
<organism evidence="6 7">
    <name type="scientific">Penicillium italicum</name>
    <name type="common">Blue mold</name>
    <dbReference type="NCBI Taxonomy" id="40296"/>
    <lineage>
        <taxon>Eukaryota</taxon>
        <taxon>Fungi</taxon>
        <taxon>Dikarya</taxon>
        <taxon>Ascomycota</taxon>
        <taxon>Pezizomycotina</taxon>
        <taxon>Eurotiomycetes</taxon>
        <taxon>Eurotiomycetidae</taxon>
        <taxon>Eurotiales</taxon>
        <taxon>Aspergillaceae</taxon>
        <taxon>Penicillium</taxon>
    </lineage>
</organism>
<dbReference type="EMBL" id="JQGA01001516">
    <property type="protein sequence ID" value="KGO65227.1"/>
    <property type="molecule type" value="Genomic_DNA"/>
</dbReference>
<feature type="transmembrane region" description="Helical" evidence="5">
    <location>
        <begin position="16"/>
        <end position="39"/>
    </location>
</feature>
<evidence type="ECO:0000256" key="3">
    <source>
        <dbReference type="ARBA" id="ARBA00022989"/>
    </source>
</evidence>
<sequence length="90" mass="10146">MQWVCPIDDYLGRKSWCIAVTFIDNSAGSLFIVAIIFGYGNSFPAKPFRSTVISFATKNQVTPEFHMIILRGIGYNWLVCLAYFLGLSRS</sequence>
<dbReference type="Pfam" id="PF01226">
    <property type="entry name" value="Form_Nir_trans"/>
    <property type="match status" value="1"/>
</dbReference>
<evidence type="ECO:0000256" key="5">
    <source>
        <dbReference type="SAM" id="Phobius"/>
    </source>
</evidence>
<keyword evidence="7" id="KW-1185">Reference proteome</keyword>
<evidence type="ECO:0000256" key="1">
    <source>
        <dbReference type="ARBA" id="ARBA00004141"/>
    </source>
</evidence>
<dbReference type="PhylomeDB" id="A0A0A2KBM9"/>
<evidence type="ECO:0000256" key="4">
    <source>
        <dbReference type="ARBA" id="ARBA00023136"/>
    </source>
</evidence>
<evidence type="ECO:0000313" key="6">
    <source>
        <dbReference type="EMBL" id="KGO65227.1"/>
    </source>
</evidence>
<dbReference type="GO" id="GO:0022857">
    <property type="term" value="F:transmembrane transporter activity"/>
    <property type="evidence" value="ECO:0007669"/>
    <property type="project" value="InterPro"/>
</dbReference>
<protein>
    <submittedName>
        <fullName evidence="6">Formate/nitrite transporter</fullName>
    </submittedName>
</protein>
<dbReference type="AlphaFoldDB" id="A0A0A2KBM9"/>
<dbReference type="STRING" id="40296.A0A0A2KBM9"/>
<reference evidence="6 7" key="1">
    <citation type="journal article" date="2015" name="Mol. Plant Microbe Interact.">
        <title>Genome, transcriptome, and functional analyses of Penicillium expansum provide new insights into secondary metabolism and pathogenicity.</title>
        <authorList>
            <person name="Ballester A.R."/>
            <person name="Marcet-Houben M."/>
            <person name="Levin E."/>
            <person name="Sela N."/>
            <person name="Selma-Lazaro C."/>
            <person name="Carmona L."/>
            <person name="Wisniewski M."/>
            <person name="Droby S."/>
            <person name="Gonzalez-Candelas L."/>
            <person name="Gabaldon T."/>
        </authorList>
    </citation>
    <scope>NUCLEOTIDE SEQUENCE [LARGE SCALE GENOMIC DNA]</scope>
    <source>
        <strain evidence="6 7">PHI-1</strain>
    </source>
</reference>
<dbReference type="Gene3D" id="1.20.1080.10">
    <property type="entry name" value="Glycerol uptake facilitator protein"/>
    <property type="match status" value="1"/>
</dbReference>
<keyword evidence="2 5" id="KW-0812">Transmembrane</keyword>
<dbReference type="GO" id="GO:0016020">
    <property type="term" value="C:membrane"/>
    <property type="evidence" value="ECO:0007669"/>
    <property type="project" value="UniProtKB-SubCell"/>
</dbReference>